<proteinExistence type="predicted"/>
<keyword evidence="1" id="KW-0456">Lyase</keyword>
<dbReference type="Proteomes" id="UP000238823">
    <property type="component" value="Unassembled WGS sequence"/>
</dbReference>
<reference evidence="1 2" key="1">
    <citation type="submission" date="2018-03" db="EMBL/GenBank/DDBJ databases">
        <title>Draft Genome Sequences of the Obligatory Marine Myxobacteria Enhygromyxa salina SWB007.</title>
        <authorList>
            <person name="Poehlein A."/>
            <person name="Moghaddam J.A."/>
            <person name="Harms H."/>
            <person name="Alanjari M."/>
            <person name="Koenig G.M."/>
            <person name="Daniel R."/>
            <person name="Schaeberle T.F."/>
        </authorList>
    </citation>
    <scope>NUCLEOTIDE SEQUENCE [LARGE SCALE GENOMIC DNA]</scope>
    <source>
        <strain evidence="1 2">SWB007</strain>
    </source>
</reference>
<gene>
    <name evidence="1" type="primary">boxC</name>
    <name evidence="1" type="ORF">ENSA7_73150</name>
</gene>
<dbReference type="InterPro" id="IPR017633">
    <property type="entry name" value="Benz-CoA_dihydrodiol_lyase"/>
</dbReference>
<evidence type="ECO:0000313" key="2">
    <source>
        <dbReference type="Proteomes" id="UP000238823"/>
    </source>
</evidence>
<dbReference type="GO" id="GO:0006635">
    <property type="term" value="P:fatty acid beta-oxidation"/>
    <property type="evidence" value="ECO:0007669"/>
    <property type="project" value="TreeGrafter"/>
</dbReference>
<dbReference type="Pfam" id="PF00378">
    <property type="entry name" value="ECH_1"/>
    <property type="match status" value="1"/>
</dbReference>
<dbReference type="NCBIfam" id="TIGR03222">
    <property type="entry name" value="benzo_boxC"/>
    <property type="match status" value="1"/>
</dbReference>
<dbReference type="Gene3D" id="3.90.226.10">
    <property type="entry name" value="2-enoyl-CoA Hydratase, Chain A, domain 1"/>
    <property type="match status" value="2"/>
</dbReference>
<dbReference type="AlphaFoldDB" id="A0A2S9XSK0"/>
<dbReference type="SUPFAM" id="SSF52096">
    <property type="entry name" value="ClpP/crotonase"/>
    <property type="match status" value="2"/>
</dbReference>
<accession>A0A2S9XSK0</accession>
<protein>
    <submittedName>
        <fullName evidence="1">Benzoyl-CoA-dihydrodiol lyase</fullName>
        <ecNumber evidence="1">4.1.2.44</ecNumber>
    </submittedName>
</protein>
<comment type="caution">
    <text evidence="1">The sequence shown here is derived from an EMBL/GenBank/DDBJ whole genome shotgun (WGS) entry which is preliminary data.</text>
</comment>
<dbReference type="InterPro" id="IPR029045">
    <property type="entry name" value="ClpP/crotonase-like_dom_sf"/>
</dbReference>
<dbReference type="GO" id="GO:0016829">
    <property type="term" value="F:lyase activity"/>
    <property type="evidence" value="ECO:0007669"/>
    <property type="project" value="UniProtKB-KW"/>
</dbReference>
<dbReference type="PANTHER" id="PTHR11941:SF54">
    <property type="entry name" value="ENOYL-COA HYDRATASE, MITOCHONDRIAL"/>
    <property type="match status" value="1"/>
</dbReference>
<name>A0A2S9XSK0_9BACT</name>
<dbReference type="EC" id="4.1.2.44" evidence="1"/>
<dbReference type="EMBL" id="PVNL01000136">
    <property type="protein sequence ID" value="PRP95681.1"/>
    <property type="molecule type" value="Genomic_DNA"/>
</dbReference>
<dbReference type="RefSeq" id="WP_106094109.1">
    <property type="nucleotide sequence ID" value="NZ_PVNL01000136.1"/>
</dbReference>
<dbReference type="CDD" id="cd06558">
    <property type="entry name" value="crotonase-like"/>
    <property type="match status" value="1"/>
</dbReference>
<evidence type="ECO:0000313" key="1">
    <source>
        <dbReference type="EMBL" id="PRP95681.1"/>
    </source>
</evidence>
<organism evidence="1 2">
    <name type="scientific">Enhygromyxa salina</name>
    <dbReference type="NCBI Taxonomy" id="215803"/>
    <lineage>
        <taxon>Bacteria</taxon>
        <taxon>Pseudomonadati</taxon>
        <taxon>Myxococcota</taxon>
        <taxon>Polyangia</taxon>
        <taxon>Nannocystales</taxon>
        <taxon>Nannocystaceae</taxon>
        <taxon>Enhygromyxa</taxon>
    </lineage>
</organism>
<dbReference type="PANTHER" id="PTHR11941">
    <property type="entry name" value="ENOYL-COA HYDRATASE-RELATED"/>
    <property type="match status" value="1"/>
</dbReference>
<sequence>MGDGAAQTVQVEFEKDPSSYKHWRVEYDGGIAKVIMDVDPDGGLVPGYELKLNSYDLGVDIELADIVRRMRFEHPEVRTVLLSSGNDRAFCAGANITMLGQSSHAWKVNFCKFTNETRCELEDATHNSAQIYVAACNGTTAGGGYELALACKEIYLQDDGNSAVSLPEVPLLGVLPGTGGLTRLVDKRKIRRDLADVFSTTAEGVRGSKAVKWNLVDGVFPRSKFDAKLQARAAELAAEATAQINAQDGDTPRQGVALGRLQIELSGDGTTTSRQYTCVKLECDTNTRIATLKVRGPSEADLALVREGPAAIHAAGDSVWALRAYRELDDALLQLRVNHIGIGLVLVEVECDVARTIAYDQALLDAGDPAKHPGSQAWFTREIVFFMARTLRRMDLTSRSFFAIGAAGTGWGGNLLELALASDRFYLLDDPDSPVQVGASEINWGPLAMSHGHHRLAVRFIGEPDQLEALRGMNGEVLGAEQADEAGLVTMLLDDIDWDDDTRVAIEERVSLSPDALTGMEANLRFPGPENCDSKIFARLTAWQNWIFIRPNATGPEGALTLYGRPERPRFDWERV</sequence>
<dbReference type="InterPro" id="IPR001753">
    <property type="entry name" value="Enoyl-CoA_hydra/iso"/>
</dbReference>
<dbReference type="OrthoDB" id="7234377at2"/>